<dbReference type="EMBL" id="JAGSOV010000056">
    <property type="protein sequence ID" value="MCO1658604.1"/>
    <property type="molecule type" value="Genomic_DNA"/>
</dbReference>
<protein>
    <submittedName>
        <fullName evidence="1">Uncharacterized protein</fullName>
    </submittedName>
</protein>
<name>A0ABT1A701_9PSEU</name>
<dbReference type="Proteomes" id="UP001165283">
    <property type="component" value="Unassembled WGS sequence"/>
</dbReference>
<keyword evidence="2" id="KW-1185">Reference proteome</keyword>
<organism evidence="1 2">
    <name type="scientific">Pseudonocardia humida</name>
    <dbReference type="NCBI Taxonomy" id="2800819"/>
    <lineage>
        <taxon>Bacteria</taxon>
        <taxon>Bacillati</taxon>
        <taxon>Actinomycetota</taxon>
        <taxon>Actinomycetes</taxon>
        <taxon>Pseudonocardiales</taxon>
        <taxon>Pseudonocardiaceae</taxon>
        <taxon>Pseudonocardia</taxon>
    </lineage>
</organism>
<comment type="caution">
    <text evidence="1">The sequence shown here is derived from an EMBL/GenBank/DDBJ whole genome shotgun (WGS) entry which is preliminary data.</text>
</comment>
<proteinExistence type="predicted"/>
<evidence type="ECO:0000313" key="1">
    <source>
        <dbReference type="EMBL" id="MCO1658604.1"/>
    </source>
</evidence>
<sequence length="205" mass="22896">MHFYALAVIPRDGDVDRLVAEALAPYDVRREVELHTGADGEAHWYNPDGLWDWFQIGGRWTGVLSGYRPEDDPELMRTCRWCAGTGHRDDDVGRERRAADPAFTCNGCDGRGEMPAWPTEWPRHHGDVLDALDVLVRIADVPDAAVPFAVMVHGAERAVLMERFDGTRIRTERDAAGMRRALADILSARMGQGCADRVVVVDYHG</sequence>
<evidence type="ECO:0000313" key="2">
    <source>
        <dbReference type="Proteomes" id="UP001165283"/>
    </source>
</evidence>
<dbReference type="RefSeq" id="WP_252442746.1">
    <property type="nucleotide sequence ID" value="NZ_JAGSOV010000056.1"/>
</dbReference>
<accession>A0ABT1A701</accession>
<gene>
    <name evidence="1" type="ORF">KDL28_26415</name>
</gene>
<reference evidence="1" key="1">
    <citation type="submission" date="2021-04" db="EMBL/GenBank/DDBJ databases">
        <title>Pseudonocardia sp. nov., isolated from sandy soil of mangrove forest.</title>
        <authorList>
            <person name="Zan Z."/>
            <person name="Huang R."/>
            <person name="Liu W."/>
        </authorList>
    </citation>
    <scope>NUCLEOTIDE SEQUENCE</scope>
    <source>
        <strain evidence="1">S2-4</strain>
    </source>
</reference>